<dbReference type="Proteomes" id="UP000463871">
    <property type="component" value="Chromosome"/>
</dbReference>
<accession>A0AAE6SKD0</accession>
<dbReference type="AlphaFoldDB" id="A0AAE6SKD0"/>
<name>A0AAE6SKD0_AERME</name>
<dbReference type="Gene3D" id="2.60.200.60">
    <property type="match status" value="1"/>
</dbReference>
<evidence type="ECO:0000313" key="2">
    <source>
        <dbReference type="Proteomes" id="UP000463871"/>
    </source>
</evidence>
<gene>
    <name evidence="1" type="ORF">GWI30_16425</name>
</gene>
<dbReference type="EMBL" id="CP047962">
    <property type="protein sequence ID" value="QHQ52289.1"/>
    <property type="molecule type" value="Genomic_DNA"/>
</dbReference>
<reference evidence="1 2" key="1">
    <citation type="submission" date="2020-01" db="EMBL/GenBank/DDBJ databases">
        <title>Complete genome of Aeromonas media MC64.</title>
        <authorList>
            <person name="Cao G."/>
            <person name="Fu J."/>
            <person name="Zhong C."/>
        </authorList>
    </citation>
    <scope>NUCLEOTIDE SEQUENCE [LARGE SCALE GENOMIC DNA]</scope>
    <source>
        <strain evidence="1 2">MC64</strain>
    </source>
</reference>
<protein>
    <submittedName>
        <fullName evidence="1">Uncharacterized protein</fullName>
    </submittedName>
</protein>
<evidence type="ECO:0000313" key="1">
    <source>
        <dbReference type="EMBL" id="QHQ52289.1"/>
    </source>
</evidence>
<sequence>MMCPTIGLLGGIGTDHEGFHPSLIVAASPDLFLDGKPVAWPGDSLASTTIPRPCSLSGGGIGPGFFDTGLPVGDPSSAVW</sequence>
<organism evidence="1 2">
    <name type="scientific">Aeromonas media</name>
    <dbReference type="NCBI Taxonomy" id="651"/>
    <lineage>
        <taxon>Bacteria</taxon>
        <taxon>Pseudomonadati</taxon>
        <taxon>Pseudomonadota</taxon>
        <taxon>Gammaproteobacteria</taxon>
        <taxon>Aeromonadales</taxon>
        <taxon>Aeromonadaceae</taxon>
        <taxon>Aeromonas</taxon>
    </lineage>
</organism>
<proteinExistence type="predicted"/>